<name>A0A9Q0BQA7_9MUSC</name>
<keyword evidence="2" id="KW-1185">Reference proteome</keyword>
<protein>
    <submittedName>
        <fullName evidence="1">Uncharacterized protein</fullName>
    </submittedName>
</protein>
<evidence type="ECO:0000313" key="1">
    <source>
        <dbReference type="EMBL" id="KAI8040787.1"/>
    </source>
</evidence>
<accession>A0A9Q0BQA7</accession>
<gene>
    <name evidence="1" type="ORF">M5D96_006730</name>
</gene>
<dbReference type="AlphaFoldDB" id="A0A9Q0BQA7"/>
<dbReference type="Proteomes" id="UP001059596">
    <property type="component" value="Unassembled WGS sequence"/>
</dbReference>
<evidence type="ECO:0000313" key="2">
    <source>
        <dbReference type="Proteomes" id="UP001059596"/>
    </source>
</evidence>
<reference evidence="1" key="1">
    <citation type="journal article" date="2023" name="Genome Biol. Evol.">
        <title>Long-read-based Genome Assembly of Drosophila gunungcola Reveals Fewer Chemosensory Genes in Flower-breeding Species.</title>
        <authorList>
            <person name="Negi A."/>
            <person name="Liao B.Y."/>
            <person name="Yeh S.D."/>
        </authorList>
    </citation>
    <scope>NUCLEOTIDE SEQUENCE</scope>
    <source>
        <strain evidence="1">Sukarami</strain>
    </source>
</reference>
<comment type="caution">
    <text evidence="1">The sequence shown here is derived from an EMBL/GenBank/DDBJ whole genome shotgun (WGS) entry which is preliminary data.</text>
</comment>
<sequence>MDVELRRHCCRLRRFRHWVHHPDPWSNS</sequence>
<organism evidence="1 2">
    <name type="scientific">Drosophila gunungcola</name>
    <name type="common">fruit fly</name>
    <dbReference type="NCBI Taxonomy" id="103775"/>
    <lineage>
        <taxon>Eukaryota</taxon>
        <taxon>Metazoa</taxon>
        <taxon>Ecdysozoa</taxon>
        <taxon>Arthropoda</taxon>
        <taxon>Hexapoda</taxon>
        <taxon>Insecta</taxon>
        <taxon>Pterygota</taxon>
        <taxon>Neoptera</taxon>
        <taxon>Endopterygota</taxon>
        <taxon>Diptera</taxon>
        <taxon>Brachycera</taxon>
        <taxon>Muscomorpha</taxon>
        <taxon>Ephydroidea</taxon>
        <taxon>Drosophilidae</taxon>
        <taxon>Drosophila</taxon>
        <taxon>Sophophora</taxon>
    </lineage>
</organism>
<proteinExistence type="predicted"/>
<dbReference type="EMBL" id="JAMKOV010000004">
    <property type="protein sequence ID" value="KAI8040787.1"/>
    <property type="molecule type" value="Genomic_DNA"/>
</dbReference>